<feature type="compositionally biased region" description="Basic and acidic residues" evidence="12">
    <location>
        <begin position="650"/>
        <end position="660"/>
    </location>
</feature>
<dbReference type="GO" id="GO:0030123">
    <property type="term" value="C:AP-3 adaptor complex"/>
    <property type="evidence" value="ECO:0007669"/>
    <property type="project" value="UniProtKB-UniRule"/>
</dbReference>
<dbReference type="InterPro" id="IPR026739">
    <property type="entry name" value="AP_beta"/>
</dbReference>
<evidence type="ECO:0000256" key="12">
    <source>
        <dbReference type="SAM" id="MobiDB-lite"/>
    </source>
</evidence>
<feature type="compositionally biased region" description="Basic and acidic residues" evidence="12">
    <location>
        <begin position="696"/>
        <end position="706"/>
    </location>
</feature>
<comment type="function">
    <text evidence="10">Subunit of non-clathrin- and clathrin-associated adaptor protein complex 3 (AP-3) that plays a role in protein sorting in the late-Golgi/trans-Golgi network (TGN) and/or endosomes. The AP complexes mediate both the recruitment of clathrin to membranes and the recognition of sorting signals within the cytosolic tails of transmembrane cargo molecules. AP-3 appears to be involved in the sorting of a subset of transmembrane proteins targeted to lysosomes and lysosome-related organelles. In concert with the BLOC-1 complex, AP-3 is required to target cargos into vesicles assembled at cell bodies for delivery into neurites and nerve terminals.</text>
</comment>
<dbReference type="SUPFAM" id="SSF48371">
    <property type="entry name" value="ARM repeat"/>
    <property type="match status" value="1"/>
</dbReference>
<keyword evidence="6 11" id="KW-0653">Protein transport</keyword>
<keyword evidence="9" id="KW-0968">Cytoplasmic vesicle</keyword>
<dbReference type="SMART" id="SM01355">
    <property type="entry name" value="AP3B1_C"/>
    <property type="match status" value="1"/>
</dbReference>
<dbReference type="Pfam" id="PF24080">
    <property type="entry name" value="AP3B1_C_2"/>
    <property type="match status" value="1"/>
</dbReference>
<evidence type="ECO:0000256" key="10">
    <source>
        <dbReference type="ARBA" id="ARBA00023570"/>
    </source>
</evidence>
<gene>
    <name evidence="14" type="ORF">PYW07_002579</name>
</gene>
<dbReference type="InterPro" id="IPR016024">
    <property type="entry name" value="ARM-type_fold"/>
</dbReference>
<dbReference type="GO" id="GO:0005794">
    <property type="term" value="C:Golgi apparatus"/>
    <property type="evidence" value="ECO:0007669"/>
    <property type="project" value="UniProtKB-SubCell"/>
</dbReference>
<dbReference type="AlphaFoldDB" id="A0AAD8DQ11"/>
<dbReference type="InterPro" id="IPR002553">
    <property type="entry name" value="Clathrin/coatomer_adapt-like_N"/>
</dbReference>
<dbReference type="Pfam" id="PF14796">
    <property type="entry name" value="AP3B1_C"/>
    <property type="match status" value="1"/>
</dbReference>
<feature type="compositionally biased region" description="Low complexity" evidence="12">
    <location>
        <begin position="666"/>
        <end position="686"/>
    </location>
</feature>
<comment type="caution">
    <text evidence="14">The sequence shown here is derived from an EMBL/GenBank/DDBJ whole genome shotgun (WGS) entry which is preliminary data.</text>
</comment>
<dbReference type="Pfam" id="PF01602">
    <property type="entry name" value="Adaptin_N"/>
    <property type="match status" value="1"/>
</dbReference>
<keyword evidence="15" id="KW-1185">Reference proteome</keyword>
<dbReference type="InterPro" id="IPR011989">
    <property type="entry name" value="ARM-like"/>
</dbReference>
<evidence type="ECO:0000256" key="1">
    <source>
        <dbReference type="ARBA" id="ARBA00004145"/>
    </source>
</evidence>
<dbReference type="InterPro" id="IPR029390">
    <property type="entry name" value="AP3B_C"/>
</dbReference>
<accession>A0AAD8DQ11</accession>
<keyword evidence="4 11" id="KW-0813">Transport</keyword>
<dbReference type="Proteomes" id="UP001231518">
    <property type="component" value="Chromosome 13"/>
</dbReference>
<evidence type="ECO:0000256" key="9">
    <source>
        <dbReference type="ARBA" id="ARBA00023329"/>
    </source>
</evidence>
<keyword evidence="8 11" id="KW-0472">Membrane</keyword>
<evidence type="ECO:0000256" key="6">
    <source>
        <dbReference type="ARBA" id="ARBA00022927"/>
    </source>
</evidence>
<evidence type="ECO:0000313" key="15">
    <source>
        <dbReference type="Proteomes" id="UP001231518"/>
    </source>
</evidence>
<dbReference type="PANTHER" id="PTHR11134">
    <property type="entry name" value="ADAPTOR COMPLEX SUBUNIT BETA FAMILY MEMBER"/>
    <property type="match status" value="1"/>
</dbReference>
<comment type="subcellular location">
    <subcellularLocation>
        <location evidence="1">Cytoplasmic vesicle</location>
        <location evidence="1">Clathrin-coated vesicle membrane</location>
        <topology evidence="1">Peripheral membrane protein</topology>
        <orientation evidence="1">Cytoplasmic side</orientation>
    </subcellularLocation>
    <subcellularLocation>
        <location evidence="2">Golgi apparatus</location>
    </subcellularLocation>
</comment>
<dbReference type="PIRSF" id="PIRSF037096">
    <property type="entry name" value="AP3_complex_beta"/>
    <property type="match status" value="1"/>
</dbReference>
<keyword evidence="7" id="KW-0333">Golgi apparatus</keyword>
<sequence>MSATTSYNNDKVVMGEVEYPANDPASGAFFQPDYKKNEDLKLMLDGSKDSLKLEAMKRIIGMIAKGRDASDLFPAVVKNVVSKNIEVKKLVYVYLVRYAEEQQDLALLSISTFQRALKDPNQLIRASALRVLSSIRVPMIVPIVMLAIRDSASDMSPYVRKTAAHAIPKLYSLDPEQKEELVSIIDKLLSDKAPLVVGSAAMAFSEVCGERMSLIHRSYRKLCSLLADVDEWGQLTLLNVLTVYAKTCFADPNSENYSSDSDTDKPFYESSSDGGTPRKQSSTSPSLDADHRLLLRAAKPLLQSRNSGVVLAVAQLFYHCGPAQELPPVAKAMVRLLRAPLEVQSVVLNSIASLTVTRRTLFEPFLKSFFVRNSDPTHIKLLKLEILTNLATEASAGVILREFQTYVTCSDKAFAGATIQAIGRLAVAIHTETETCLNGLLHLLSSKDEWVVCEAVVVVKRVVGGGATSARAAVSRAAKLLRSDRLAGNARAAAVWLVAEHGARHPRAAAILAHMAANFADQDELVKLQLLSLAVKLSVTQPDTLPVCRYVVSLARYDVSYDVRDRARMLRRFIEPQPGKILHNYVADIFLPEKPKPDIQSSFKDRGTFTVGTLSQYIGTAAGGYRPLPGNPRTTLAAHLREQAPAPHDAPPDTHDDTQKNKSFYSEPESSGSGSASSSSEASSSEDSSEEEESTTEDKKPEKPAKETNNYRSSNSGTSDSESDSESDSASDSESEESADSSEDETNKKTDGSGDKKQNAQPATKENKEEQKRNEKSNLELLLELDEVASSLPTMTPTCGGFLSPPSIAPHGGIGDELDEVASSLPTMTPTCGGFLSPPSIAPHGGIGDELDEVASSLPTMTPTCGGFLSPPSIAPHGGIGDELDEVASSLPTMTPTCGGFLSPPSIAPQGGIGDADSITPVGPSYTSPCTSALVSRVSWGGVSVALRWARAPHLFSQNMCVVDLLLTNHSANDVTNIRIHKKTLTGSRNIHDFTPVPLLSPSASVTVTLGVDFADTIQPIEFTISGSIGEVPVSITPPVGELMRSVTMSQTRWDSEHKKLRGMTECDKKAVKVEDEQVICRRVFETANVAAITSTGDFLRFAGRMLSSQDLVLISVRNTEENSVVTANCSNMAIASMLANEVAQALARTA</sequence>
<comment type="similarity">
    <text evidence="3 11">Belongs to the adaptor complexes large subunit family.</text>
</comment>
<dbReference type="InterPro" id="IPR056314">
    <property type="entry name" value="AP3B1/2_C"/>
</dbReference>
<feature type="region of interest" description="Disordered" evidence="12">
    <location>
        <begin position="255"/>
        <end position="287"/>
    </location>
</feature>
<feature type="region of interest" description="Disordered" evidence="12">
    <location>
        <begin position="643"/>
        <end position="775"/>
    </location>
</feature>
<evidence type="ECO:0000256" key="7">
    <source>
        <dbReference type="ARBA" id="ARBA00023034"/>
    </source>
</evidence>
<dbReference type="GO" id="GO:0016192">
    <property type="term" value="P:vesicle-mediated transport"/>
    <property type="evidence" value="ECO:0007669"/>
    <property type="project" value="InterPro"/>
</dbReference>
<keyword evidence="5" id="KW-0597">Phosphoprotein</keyword>
<feature type="domain" description="AP-3 complex subunit beta C-terminal" evidence="13">
    <location>
        <begin position="880"/>
        <end position="1019"/>
    </location>
</feature>
<dbReference type="GO" id="GO:0006886">
    <property type="term" value="P:intracellular protein transport"/>
    <property type="evidence" value="ECO:0007669"/>
    <property type="project" value="InterPro"/>
</dbReference>
<dbReference type="InterPro" id="IPR026740">
    <property type="entry name" value="AP3_beta"/>
</dbReference>
<evidence type="ECO:0000256" key="5">
    <source>
        <dbReference type="ARBA" id="ARBA00022553"/>
    </source>
</evidence>
<evidence type="ECO:0000313" key="14">
    <source>
        <dbReference type="EMBL" id="KAJ8714354.1"/>
    </source>
</evidence>
<dbReference type="GO" id="GO:0030665">
    <property type="term" value="C:clathrin-coated vesicle membrane"/>
    <property type="evidence" value="ECO:0007669"/>
    <property type="project" value="UniProtKB-SubCell"/>
</dbReference>
<evidence type="ECO:0000256" key="2">
    <source>
        <dbReference type="ARBA" id="ARBA00004555"/>
    </source>
</evidence>
<protein>
    <recommendedName>
        <fullName evidence="11">AP-3 complex subunit beta</fullName>
    </recommendedName>
</protein>
<proteinExistence type="inferred from homology"/>
<evidence type="ECO:0000256" key="3">
    <source>
        <dbReference type="ARBA" id="ARBA00006613"/>
    </source>
</evidence>
<organism evidence="14 15">
    <name type="scientific">Mythimna separata</name>
    <name type="common">Oriental armyworm</name>
    <name type="synonym">Pseudaletia separata</name>
    <dbReference type="NCBI Taxonomy" id="271217"/>
    <lineage>
        <taxon>Eukaryota</taxon>
        <taxon>Metazoa</taxon>
        <taxon>Ecdysozoa</taxon>
        <taxon>Arthropoda</taxon>
        <taxon>Hexapoda</taxon>
        <taxon>Insecta</taxon>
        <taxon>Pterygota</taxon>
        <taxon>Neoptera</taxon>
        <taxon>Endopterygota</taxon>
        <taxon>Lepidoptera</taxon>
        <taxon>Glossata</taxon>
        <taxon>Ditrysia</taxon>
        <taxon>Noctuoidea</taxon>
        <taxon>Noctuidae</taxon>
        <taxon>Noctuinae</taxon>
        <taxon>Hadenini</taxon>
        <taxon>Mythimna</taxon>
    </lineage>
</organism>
<dbReference type="EMBL" id="JARGEI010000019">
    <property type="protein sequence ID" value="KAJ8714354.1"/>
    <property type="molecule type" value="Genomic_DNA"/>
</dbReference>
<evidence type="ECO:0000256" key="8">
    <source>
        <dbReference type="ARBA" id="ARBA00023136"/>
    </source>
</evidence>
<name>A0AAD8DQ11_MYTSE</name>
<evidence type="ECO:0000256" key="4">
    <source>
        <dbReference type="ARBA" id="ARBA00022448"/>
    </source>
</evidence>
<evidence type="ECO:0000256" key="11">
    <source>
        <dbReference type="PIRNR" id="PIRNR037096"/>
    </source>
</evidence>
<feature type="compositionally biased region" description="Polar residues" evidence="12">
    <location>
        <begin position="269"/>
        <end position="286"/>
    </location>
</feature>
<dbReference type="Gene3D" id="1.25.10.10">
    <property type="entry name" value="Leucine-rich Repeat Variant"/>
    <property type="match status" value="1"/>
</dbReference>
<evidence type="ECO:0000259" key="13">
    <source>
        <dbReference type="SMART" id="SM01355"/>
    </source>
</evidence>
<reference evidence="14" key="1">
    <citation type="submission" date="2023-03" db="EMBL/GenBank/DDBJ databases">
        <title>Chromosome-level genomes of two armyworms, Mythimna separata and Mythimna loreyi, provide insights into the biosynthesis and reception of sex pheromones.</title>
        <authorList>
            <person name="Zhao H."/>
        </authorList>
    </citation>
    <scope>NUCLEOTIDE SEQUENCE</scope>
    <source>
        <strain evidence="14">BeijingLab</strain>
        <tissue evidence="14">Pupa</tissue>
    </source>
</reference>
<feature type="compositionally biased region" description="Acidic residues" evidence="12">
    <location>
        <begin position="721"/>
        <end position="744"/>
    </location>
</feature>
<feature type="compositionally biased region" description="Basic and acidic residues" evidence="12">
    <location>
        <begin position="745"/>
        <end position="758"/>
    </location>
</feature>
<feature type="compositionally biased region" description="Polar residues" evidence="12">
    <location>
        <begin position="707"/>
        <end position="718"/>
    </location>
</feature>
<feature type="compositionally biased region" description="Basic and acidic residues" evidence="12">
    <location>
        <begin position="765"/>
        <end position="775"/>
    </location>
</feature>